<organism evidence="1 2">
    <name type="scientific">Candidatus Faeciplasma avium</name>
    <dbReference type="NCBI Taxonomy" id="2840798"/>
    <lineage>
        <taxon>Bacteria</taxon>
        <taxon>Bacillati</taxon>
        <taxon>Bacillota</taxon>
        <taxon>Clostridia</taxon>
        <taxon>Eubacteriales</taxon>
        <taxon>Oscillospiraceae</taxon>
        <taxon>Oscillospiraceae incertae sedis</taxon>
        <taxon>Candidatus Faeciplasma</taxon>
    </lineage>
</organism>
<reference evidence="1" key="2">
    <citation type="journal article" date="2021" name="PeerJ">
        <title>Extensive microbial diversity within the chicken gut microbiome revealed by metagenomics and culture.</title>
        <authorList>
            <person name="Gilroy R."/>
            <person name="Ravi A."/>
            <person name="Getino M."/>
            <person name="Pursley I."/>
            <person name="Horton D.L."/>
            <person name="Alikhan N.F."/>
            <person name="Baker D."/>
            <person name="Gharbi K."/>
            <person name="Hall N."/>
            <person name="Watson M."/>
            <person name="Adriaenssens E.M."/>
            <person name="Foster-Nyarko E."/>
            <person name="Jarju S."/>
            <person name="Secka A."/>
            <person name="Antonio M."/>
            <person name="Oren A."/>
            <person name="Chaudhuri R.R."/>
            <person name="La Ragione R."/>
            <person name="Hildebrand F."/>
            <person name="Pallen M.J."/>
        </authorList>
    </citation>
    <scope>NUCLEOTIDE SEQUENCE</scope>
    <source>
        <strain evidence="1">1370</strain>
    </source>
</reference>
<sequence>MQVSRATVQQIYNSARVKIAKALVCGLGIKISGGDYTLCGENEAFCESGRCEDCHRRNNLCCESYRIRCKRRGLSPSE</sequence>
<name>A0A9D1NRB8_9FIRM</name>
<dbReference type="AlphaFoldDB" id="A0A9D1NRB8"/>
<accession>A0A9D1NRB8</accession>
<dbReference type="Pfam" id="PF02001">
    <property type="entry name" value="DUF134"/>
    <property type="match status" value="1"/>
</dbReference>
<proteinExistence type="predicted"/>
<dbReference type="Proteomes" id="UP000823960">
    <property type="component" value="Unassembled WGS sequence"/>
</dbReference>
<protein>
    <submittedName>
        <fullName evidence="1">DUF134 domain-containing protein</fullName>
    </submittedName>
</protein>
<dbReference type="InterPro" id="IPR002852">
    <property type="entry name" value="UPF0251"/>
</dbReference>
<comment type="caution">
    <text evidence="1">The sequence shown here is derived from an EMBL/GenBank/DDBJ whole genome shotgun (WGS) entry which is preliminary data.</text>
</comment>
<evidence type="ECO:0000313" key="2">
    <source>
        <dbReference type="Proteomes" id="UP000823960"/>
    </source>
</evidence>
<reference evidence="1" key="1">
    <citation type="submission" date="2020-10" db="EMBL/GenBank/DDBJ databases">
        <authorList>
            <person name="Gilroy R."/>
        </authorList>
    </citation>
    <scope>NUCLEOTIDE SEQUENCE</scope>
    <source>
        <strain evidence="1">1370</strain>
    </source>
</reference>
<evidence type="ECO:0000313" key="1">
    <source>
        <dbReference type="EMBL" id="HIV10878.1"/>
    </source>
</evidence>
<gene>
    <name evidence="1" type="ORF">IAD28_04200</name>
</gene>
<dbReference type="EMBL" id="DVOL01000056">
    <property type="protein sequence ID" value="HIV10878.1"/>
    <property type="molecule type" value="Genomic_DNA"/>
</dbReference>